<dbReference type="STRING" id="40998.A0A2P8A603"/>
<keyword evidence="3" id="KW-1185">Reference proteome</keyword>
<evidence type="ECO:0000313" key="2">
    <source>
        <dbReference type="EMBL" id="PSK55899.1"/>
    </source>
</evidence>
<feature type="compositionally biased region" description="Low complexity" evidence="1">
    <location>
        <begin position="276"/>
        <end position="289"/>
    </location>
</feature>
<feature type="region of interest" description="Disordered" evidence="1">
    <location>
        <begin position="244"/>
        <end position="290"/>
    </location>
</feature>
<gene>
    <name evidence="2" type="ORF">B9Z65_4777</name>
</gene>
<evidence type="ECO:0000313" key="3">
    <source>
        <dbReference type="Proteomes" id="UP000243723"/>
    </source>
</evidence>
<name>A0A2P8A603_9PEZI</name>
<comment type="caution">
    <text evidence="2">The sequence shown here is derived from an EMBL/GenBank/DDBJ whole genome shotgun (WGS) entry which is preliminary data.</text>
</comment>
<proteinExistence type="predicted"/>
<dbReference type="AlphaFoldDB" id="A0A2P8A603"/>
<dbReference type="OrthoDB" id="5342588at2759"/>
<reference evidence="2 3" key="1">
    <citation type="submission" date="2017-05" db="EMBL/GenBank/DDBJ databases">
        <title>Draft genome sequence of Elsinoe australis.</title>
        <authorList>
            <person name="Cheng Q."/>
        </authorList>
    </citation>
    <scope>NUCLEOTIDE SEQUENCE [LARGE SCALE GENOMIC DNA]</scope>
    <source>
        <strain evidence="2 3">NL1</strain>
    </source>
</reference>
<accession>A0A2P8A603</accession>
<dbReference type="EMBL" id="NHZQ01000066">
    <property type="protein sequence ID" value="PSK55899.1"/>
    <property type="molecule type" value="Genomic_DNA"/>
</dbReference>
<dbReference type="Proteomes" id="UP000243723">
    <property type="component" value="Unassembled WGS sequence"/>
</dbReference>
<protein>
    <submittedName>
        <fullName evidence="2">Uncharacterized protein</fullName>
    </submittedName>
</protein>
<feature type="region of interest" description="Disordered" evidence="1">
    <location>
        <begin position="304"/>
        <end position="329"/>
    </location>
</feature>
<feature type="compositionally biased region" description="Polar residues" evidence="1">
    <location>
        <begin position="245"/>
        <end position="266"/>
    </location>
</feature>
<sequence length="341" mass="36913">MHHAHRSLNWSQRVALIRHTLHAAVRSGDFTFFKVLQAQSFLEGANYVDILSTSMGDEADSLVTALDDLNTSLAQIYEDAFKTVYTKWKHTMITPPSATTTLSETRANLHVDTSMQKQIADMAIDKTTGSVISLIESQPLHVQATAASVWIGGIAIIADAIEICLKHMDQLEKGEDDFIRMENSWTTVATSVTCAITALRGIYNLMDSLACDSNSEYSPSRAGSFSAASGVGVVFRRLSNAFAPASSSTSRNGSTAGVQGMQSRSGSAPPDHRIASSIRSSVSSACPSSMPERFGERVLFQHTDLTPIPPTPGPAEGVNPFERDMPDVPPMRQMMRDVVMA</sequence>
<organism evidence="2 3">
    <name type="scientific">Elsinoe australis</name>
    <dbReference type="NCBI Taxonomy" id="40998"/>
    <lineage>
        <taxon>Eukaryota</taxon>
        <taxon>Fungi</taxon>
        <taxon>Dikarya</taxon>
        <taxon>Ascomycota</taxon>
        <taxon>Pezizomycotina</taxon>
        <taxon>Dothideomycetes</taxon>
        <taxon>Dothideomycetidae</taxon>
        <taxon>Myriangiales</taxon>
        <taxon>Elsinoaceae</taxon>
        <taxon>Elsinoe</taxon>
    </lineage>
</organism>
<evidence type="ECO:0000256" key="1">
    <source>
        <dbReference type="SAM" id="MobiDB-lite"/>
    </source>
</evidence>